<evidence type="ECO:0000256" key="1">
    <source>
        <dbReference type="SAM" id="MobiDB-lite"/>
    </source>
</evidence>
<dbReference type="PANTHER" id="PTHR34415:SF1">
    <property type="entry name" value="INTEGRASE CATALYTIC DOMAIN-CONTAINING PROTEIN"/>
    <property type="match status" value="1"/>
</dbReference>
<dbReference type="AlphaFoldDB" id="A0A1E7EIQ4"/>
<dbReference type="InParanoid" id="A0A1E7EIQ4"/>
<accession>A0A1E7EIQ4</accession>
<reference evidence="3 4" key="1">
    <citation type="submission" date="2016-09" db="EMBL/GenBank/DDBJ databases">
        <title>Extensive genetic diversity and differential bi-allelic expression allows diatom success in the polar Southern Ocean.</title>
        <authorList>
            <consortium name="DOE Joint Genome Institute"/>
            <person name="Mock T."/>
            <person name="Otillar R.P."/>
            <person name="Strauss J."/>
            <person name="Dupont C."/>
            <person name="Frickenhaus S."/>
            <person name="Maumus F."/>
            <person name="Mcmullan M."/>
            <person name="Sanges R."/>
            <person name="Schmutz J."/>
            <person name="Toseland A."/>
            <person name="Valas R."/>
            <person name="Veluchamy A."/>
            <person name="Ward B.J."/>
            <person name="Allen A."/>
            <person name="Barry K."/>
            <person name="Falciatore A."/>
            <person name="Ferrante M."/>
            <person name="Fortunato A.E."/>
            <person name="Gloeckner G."/>
            <person name="Gruber A."/>
            <person name="Hipkin R."/>
            <person name="Janech M."/>
            <person name="Kroth P."/>
            <person name="Leese F."/>
            <person name="Lindquist E."/>
            <person name="Lyon B.R."/>
            <person name="Martin J."/>
            <person name="Mayer C."/>
            <person name="Parker M."/>
            <person name="Quesneville H."/>
            <person name="Raymond J."/>
            <person name="Uhlig C."/>
            <person name="Valentin K.U."/>
            <person name="Worden A.Z."/>
            <person name="Armbrust E.V."/>
            <person name="Bowler C."/>
            <person name="Green B."/>
            <person name="Moulton V."/>
            <person name="Van Oosterhout C."/>
            <person name="Grigoriev I."/>
        </authorList>
    </citation>
    <scope>NUCLEOTIDE SEQUENCE [LARGE SCALE GENOMIC DNA]</scope>
    <source>
        <strain evidence="3 4">CCMP1102</strain>
    </source>
</reference>
<sequence>MVKVGRHIEEARSMRDLLGDLHAEAQKCTEDGVDDEEMCIVLIIDFCQNMEMPSFNGTQPGETYYYSPMTVPTLGIVDGNTKENILYAYIYSEAEGNKGGNVVASLIMKYLSDRGLLDGKKRAKLTIVMDNCPGQNKNNHVVRLAPYLVAKGYFKKAGFLFLLAGHTKNWADKRFNNLKEDYRVTDLFCMDDLVAACNRSDYVIAEQVYWKDFRNYNHYLDSFFKKMEAVKIYQMFNSSFDYAATASVNIGLGNMKYRTYLKKQIRGGAAARTALMNNEAGYLYAFRPGLKDIKKVELFCKYRSLSLIPKRCRNITCPDPGQEVIDNVKKTRAQNNTVKRAAKKLKEGDTTAKKGAKKKGAKKTAQEKSNNGNKDDSDIDCETTETTTKRKANQLNSDDEDEGGNNIGSPVNFDSQPQYFGNAW</sequence>
<proteinExistence type="predicted"/>
<evidence type="ECO:0000313" key="4">
    <source>
        <dbReference type="Proteomes" id="UP000095751"/>
    </source>
</evidence>
<protein>
    <recommendedName>
        <fullName evidence="2">DUF7869 domain-containing protein</fullName>
    </recommendedName>
</protein>
<name>A0A1E7EIQ4_9STRA</name>
<feature type="region of interest" description="Disordered" evidence="1">
    <location>
        <begin position="330"/>
        <end position="424"/>
    </location>
</feature>
<dbReference type="KEGG" id="fcy:FRACYDRAFT_258320"/>
<organism evidence="3 4">
    <name type="scientific">Fragilariopsis cylindrus CCMP1102</name>
    <dbReference type="NCBI Taxonomy" id="635003"/>
    <lineage>
        <taxon>Eukaryota</taxon>
        <taxon>Sar</taxon>
        <taxon>Stramenopiles</taxon>
        <taxon>Ochrophyta</taxon>
        <taxon>Bacillariophyta</taxon>
        <taxon>Bacillariophyceae</taxon>
        <taxon>Bacillariophycidae</taxon>
        <taxon>Bacillariales</taxon>
        <taxon>Bacillariaceae</taxon>
        <taxon>Fragilariopsis</taxon>
    </lineage>
</organism>
<dbReference type="Proteomes" id="UP000095751">
    <property type="component" value="Unassembled WGS sequence"/>
</dbReference>
<dbReference type="PANTHER" id="PTHR34415">
    <property type="entry name" value="INTEGRASE CATALYTIC DOMAIN-CONTAINING PROTEIN"/>
    <property type="match status" value="1"/>
</dbReference>
<dbReference type="OrthoDB" id="127459at2759"/>
<dbReference type="EMBL" id="KV784474">
    <property type="protein sequence ID" value="OEU05772.1"/>
    <property type="molecule type" value="Genomic_DNA"/>
</dbReference>
<keyword evidence="4" id="KW-1185">Reference proteome</keyword>
<dbReference type="Pfam" id="PF25273">
    <property type="entry name" value="DUF7869"/>
    <property type="match status" value="1"/>
</dbReference>
<gene>
    <name evidence="3" type="ORF">FRACYDRAFT_258320</name>
</gene>
<evidence type="ECO:0000313" key="3">
    <source>
        <dbReference type="EMBL" id="OEU05772.1"/>
    </source>
</evidence>
<feature type="domain" description="DUF7869" evidence="2">
    <location>
        <begin position="86"/>
        <end position="240"/>
    </location>
</feature>
<dbReference type="InterPro" id="IPR057191">
    <property type="entry name" value="DUF7869"/>
</dbReference>
<evidence type="ECO:0000259" key="2">
    <source>
        <dbReference type="Pfam" id="PF25273"/>
    </source>
</evidence>
<feature type="compositionally biased region" description="Polar residues" evidence="1">
    <location>
        <begin position="407"/>
        <end position="424"/>
    </location>
</feature>